<proteinExistence type="predicted"/>
<evidence type="ECO:0000313" key="3">
    <source>
        <dbReference type="Proteomes" id="UP000247973"/>
    </source>
</evidence>
<sequence>MRVLLTLLLIYSICTITAQEKMQVVDGVFRTPMAGVSVSFNKIGVTTDNDGFFSEQEFSSLSEQDSLTFSFLGYNTKIVSLSELRKSKIVYMLPKSESLAEVTVVGDRTYLQESIQFEKLAPLKNGVFAFGAALVGNKIYLIGGDSSVRNELFDYYRWEYSSNKLQIYDINSDTWYSSDLQFSKRAYHNIHYYEGKIYILGGKKLAKNPKLEYLNDEVEVYDIEHNTISSSKTNPHPAVNFASSVFQDNLIVMGGSIKKNNNGKKLTNKVHLFNLETGYWYELDDMAYFKETKSIVVDSILYQIGGFSKAPIRYINTYNISTGEYKMVRKLPHGLERPALAYNEGVIYIYEHDLLFTYEVESGKMYAYRINLDLMYSEMVCKDGILYIIGGLEYVENLRMPSDNLYSIDVDELQKTKSYFVPDFQ</sequence>
<dbReference type="AlphaFoldDB" id="A0A2V3PM30"/>
<dbReference type="Gene3D" id="2.120.10.80">
    <property type="entry name" value="Kelch-type beta propeller"/>
    <property type="match status" value="1"/>
</dbReference>
<dbReference type="PANTHER" id="PTHR46375">
    <property type="entry name" value="KELCH REPEAT AND BTB DOMAIN-CONTAINING PROTEIN 13-RELATED"/>
    <property type="match status" value="1"/>
</dbReference>
<dbReference type="PANTHER" id="PTHR46375:SF3">
    <property type="entry name" value="KELCH REPEAT AND BTB DOMAIN-CONTAINING PROTEIN 13"/>
    <property type="match status" value="1"/>
</dbReference>
<dbReference type="InterPro" id="IPR008969">
    <property type="entry name" value="CarboxyPept-like_regulatory"/>
</dbReference>
<accession>A0A2V3PM30</accession>
<evidence type="ECO:0000313" key="2">
    <source>
        <dbReference type="EMBL" id="PXV62475.1"/>
    </source>
</evidence>
<comment type="caution">
    <text evidence="2">The sequence shown here is derived from an EMBL/GenBank/DDBJ whole genome shotgun (WGS) entry which is preliminary data.</text>
</comment>
<gene>
    <name evidence="2" type="ORF">CLV62_11915</name>
</gene>
<dbReference type="Proteomes" id="UP000247973">
    <property type="component" value="Unassembled WGS sequence"/>
</dbReference>
<feature type="chain" id="PRO_5015976856" evidence="1">
    <location>
        <begin position="19"/>
        <end position="425"/>
    </location>
</feature>
<dbReference type="OrthoDB" id="996574at2"/>
<keyword evidence="3" id="KW-1185">Reference proteome</keyword>
<name>A0A2V3PM30_9BACT</name>
<dbReference type="SUPFAM" id="SSF117281">
    <property type="entry name" value="Kelch motif"/>
    <property type="match status" value="1"/>
</dbReference>
<protein>
    <submittedName>
        <fullName evidence="2">Kelch motif protein</fullName>
    </submittedName>
</protein>
<dbReference type="InterPro" id="IPR015915">
    <property type="entry name" value="Kelch-typ_b-propeller"/>
</dbReference>
<feature type="signal peptide" evidence="1">
    <location>
        <begin position="1"/>
        <end position="18"/>
    </location>
</feature>
<dbReference type="InterPro" id="IPR052392">
    <property type="entry name" value="Kelch-BTB_domain-containing"/>
</dbReference>
<dbReference type="EMBL" id="QICL01000019">
    <property type="protein sequence ID" value="PXV62475.1"/>
    <property type="molecule type" value="Genomic_DNA"/>
</dbReference>
<organism evidence="2 3">
    <name type="scientific">Dysgonomonas alginatilytica</name>
    <dbReference type="NCBI Taxonomy" id="1605892"/>
    <lineage>
        <taxon>Bacteria</taxon>
        <taxon>Pseudomonadati</taxon>
        <taxon>Bacteroidota</taxon>
        <taxon>Bacteroidia</taxon>
        <taxon>Bacteroidales</taxon>
        <taxon>Dysgonomonadaceae</taxon>
        <taxon>Dysgonomonas</taxon>
    </lineage>
</organism>
<evidence type="ECO:0000256" key="1">
    <source>
        <dbReference type="SAM" id="SignalP"/>
    </source>
</evidence>
<dbReference type="RefSeq" id="WP_110311390.1">
    <property type="nucleotide sequence ID" value="NZ_QICL01000019.1"/>
</dbReference>
<dbReference type="SUPFAM" id="SSF49464">
    <property type="entry name" value="Carboxypeptidase regulatory domain-like"/>
    <property type="match status" value="1"/>
</dbReference>
<reference evidence="2 3" key="1">
    <citation type="submission" date="2018-03" db="EMBL/GenBank/DDBJ databases">
        <title>Genomic Encyclopedia of Archaeal and Bacterial Type Strains, Phase II (KMG-II): from individual species to whole genera.</title>
        <authorList>
            <person name="Goeker M."/>
        </authorList>
    </citation>
    <scope>NUCLEOTIDE SEQUENCE [LARGE SCALE GENOMIC DNA]</scope>
    <source>
        <strain evidence="2 3">DSM 100214</strain>
    </source>
</reference>
<keyword evidence="1" id="KW-0732">Signal</keyword>
<dbReference type="Pfam" id="PF24681">
    <property type="entry name" value="Kelch_KLHDC2_KLHL20_DRC7"/>
    <property type="match status" value="1"/>
</dbReference>